<dbReference type="EMBL" id="FZQB01000011">
    <property type="protein sequence ID" value="SNT75403.1"/>
    <property type="molecule type" value="Genomic_DNA"/>
</dbReference>
<gene>
    <name evidence="1" type="ORF">SAMN05444959_11128</name>
</gene>
<dbReference type="RefSeq" id="WP_089345103.1">
    <property type="nucleotide sequence ID" value="NZ_CP067131.1"/>
</dbReference>
<proteinExistence type="predicted"/>
<dbReference type="Pfam" id="PF08856">
    <property type="entry name" value="DUF1826"/>
    <property type="match status" value="1"/>
</dbReference>
<dbReference type="InterPro" id="IPR014955">
    <property type="entry name" value="DUF1826"/>
</dbReference>
<evidence type="ECO:0008006" key="3">
    <source>
        <dbReference type="Google" id="ProtNLM"/>
    </source>
</evidence>
<evidence type="ECO:0000313" key="2">
    <source>
        <dbReference type="Proteomes" id="UP000198307"/>
    </source>
</evidence>
<protein>
    <recommendedName>
        <fullName evidence="3">DUF1826 domain-containing protein</fullName>
    </recommendedName>
</protein>
<sequence length="215" mass="23753">MILDKIPELDGCTTSVSAPEGLSTIRRPACGATVWQRDPLPRFQRWIDTLPPEHLPKARMILRPEAVCDALINIVRQCGTPDCSERNLLIEDASALASIFANIMDSAYLRLRFDVINTNACRKFHVDAVTARLVCTYRGTGTQYGISENGDDPERIVTVPTGSPIILRGTRWPETPLSGLLHRSPPIAGTGETRLLLVLDPIEDPELEAETAYIH</sequence>
<dbReference type="OrthoDB" id="5342505at2"/>
<reference evidence="1 2" key="1">
    <citation type="submission" date="2017-07" db="EMBL/GenBank/DDBJ databases">
        <authorList>
            <person name="Sun Z.S."/>
            <person name="Albrecht U."/>
            <person name="Echele G."/>
            <person name="Lee C.C."/>
        </authorList>
    </citation>
    <scope>NUCLEOTIDE SEQUENCE [LARGE SCALE GENOMIC DNA]</scope>
    <source>
        <strain evidence="1 2">DSM 14827</strain>
    </source>
</reference>
<dbReference type="Proteomes" id="UP000198307">
    <property type="component" value="Unassembled WGS sequence"/>
</dbReference>
<name>A0A239PZG5_9RHOB</name>
<organism evidence="1 2">
    <name type="scientific">Paracoccus seriniphilus</name>
    <dbReference type="NCBI Taxonomy" id="184748"/>
    <lineage>
        <taxon>Bacteria</taxon>
        <taxon>Pseudomonadati</taxon>
        <taxon>Pseudomonadota</taxon>
        <taxon>Alphaproteobacteria</taxon>
        <taxon>Rhodobacterales</taxon>
        <taxon>Paracoccaceae</taxon>
        <taxon>Paracoccus</taxon>
    </lineage>
</organism>
<accession>A0A239PZG5</accession>
<evidence type="ECO:0000313" key="1">
    <source>
        <dbReference type="EMBL" id="SNT75403.1"/>
    </source>
</evidence>
<dbReference type="AlphaFoldDB" id="A0A239PZG5"/>
<keyword evidence="2" id="KW-1185">Reference proteome</keyword>